<dbReference type="PANTHER" id="PTHR13068:SF151">
    <property type="entry name" value="TRANSCRIPTION TERMINATION FACTOR MTERF9, CHLOROPLASTIC"/>
    <property type="match status" value="1"/>
</dbReference>
<dbReference type="GO" id="GO:0006353">
    <property type="term" value="P:DNA-templated transcription termination"/>
    <property type="evidence" value="ECO:0007669"/>
    <property type="project" value="UniProtKB-KW"/>
</dbReference>
<name>I0YSX6_COCSC</name>
<dbReference type="AlphaFoldDB" id="I0YSX6"/>
<dbReference type="Proteomes" id="UP000007264">
    <property type="component" value="Unassembled WGS sequence"/>
</dbReference>
<accession>I0YSX6</accession>
<keyword evidence="5" id="KW-1185">Reference proteome</keyword>
<dbReference type="InterPro" id="IPR003690">
    <property type="entry name" value="MTERF"/>
</dbReference>
<dbReference type="KEGG" id="csl:COCSUDRAFT_56708"/>
<dbReference type="STRING" id="574566.I0YSX6"/>
<evidence type="ECO:0000256" key="3">
    <source>
        <dbReference type="ARBA" id="ARBA00022946"/>
    </source>
</evidence>
<proteinExistence type="inferred from homology"/>
<dbReference type="Pfam" id="PF02536">
    <property type="entry name" value="mTERF"/>
    <property type="match status" value="1"/>
</dbReference>
<reference evidence="4 5" key="1">
    <citation type="journal article" date="2012" name="Genome Biol.">
        <title>The genome of the polar eukaryotic microalga coccomyxa subellipsoidea reveals traits of cold adaptation.</title>
        <authorList>
            <person name="Blanc G."/>
            <person name="Agarkova I."/>
            <person name="Grimwood J."/>
            <person name="Kuo A."/>
            <person name="Brueggeman A."/>
            <person name="Dunigan D."/>
            <person name="Gurnon J."/>
            <person name="Ladunga I."/>
            <person name="Lindquist E."/>
            <person name="Lucas S."/>
            <person name="Pangilinan J."/>
            <person name="Proschold T."/>
            <person name="Salamov A."/>
            <person name="Schmutz J."/>
            <person name="Weeks D."/>
            <person name="Yamada T."/>
            <person name="Claverie J.M."/>
            <person name="Grigoriev I."/>
            <person name="Van Etten J."/>
            <person name="Lomsadze A."/>
            <person name="Borodovsky M."/>
        </authorList>
    </citation>
    <scope>NUCLEOTIDE SEQUENCE [LARGE SCALE GENOMIC DNA]</scope>
    <source>
        <strain evidence="4 5">C-169</strain>
    </source>
</reference>
<evidence type="ECO:0000313" key="5">
    <source>
        <dbReference type="Proteomes" id="UP000007264"/>
    </source>
</evidence>
<evidence type="ECO:0000256" key="1">
    <source>
        <dbReference type="ARBA" id="ARBA00007692"/>
    </source>
</evidence>
<dbReference type="eggNOG" id="ENOG502S8N9">
    <property type="taxonomic scope" value="Eukaryota"/>
</dbReference>
<gene>
    <name evidence="4" type="ORF">COCSUDRAFT_56708</name>
</gene>
<dbReference type="GeneID" id="17039479"/>
<protein>
    <submittedName>
        <fullName evidence="4">Uncharacterized protein</fullName>
    </submittedName>
</protein>
<dbReference type="RefSeq" id="XP_005646039.1">
    <property type="nucleotide sequence ID" value="XM_005645982.1"/>
</dbReference>
<keyword evidence="2" id="KW-0806">Transcription termination</keyword>
<comment type="caution">
    <text evidence="4">The sequence shown here is derived from an EMBL/GenBank/DDBJ whole genome shotgun (WGS) entry which is preliminary data.</text>
</comment>
<keyword evidence="2" id="KW-0805">Transcription regulation</keyword>
<comment type="similarity">
    <text evidence="1">Belongs to the mTERF family.</text>
</comment>
<keyword evidence="3" id="KW-0809">Transit peptide</keyword>
<dbReference type="EMBL" id="AGSI01000012">
    <property type="protein sequence ID" value="EIE21495.1"/>
    <property type="molecule type" value="Genomic_DNA"/>
</dbReference>
<dbReference type="SMART" id="SM00733">
    <property type="entry name" value="Mterf"/>
    <property type="match status" value="2"/>
</dbReference>
<organism evidence="4 5">
    <name type="scientific">Coccomyxa subellipsoidea (strain C-169)</name>
    <name type="common">Green microalga</name>
    <dbReference type="NCBI Taxonomy" id="574566"/>
    <lineage>
        <taxon>Eukaryota</taxon>
        <taxon>Viridiplantae</taxon>
        <taxon>Chlorophyta</taxon>
        <taxon>core chlorophytes</taxon>
        <taxon>Trebouxiophyceae</taxon>
        <taxon>Trebouxiophyceae incertae sedis</taxon>
        <taxon>Coccomyxaceae</taxon>
        <taxon>Coccomyxa</taxon>
        <taxon>Coccomyxa subellipsoidea</taxon>
    </lineage>
</organism>
<evidence type="ECO:0000313" key="4">
    <source>
        <dbReference type="EMBL" id="EIE21495.1"/>
    </source>
</evidence>
<dbReference type="PANTHER" id="PTHR13068">
    <property type="entry name" value="CGI-12 PROTEIN-RELATED"/>
    <property type="match status" value="1"/>
</dbReference>
<keyword evidence="2" id="KW-0804">Transcription</keyword>
<evidence type="ECO:0000256" key="2">
    <source>
        <dbReference type="ARBA" id="ARBA00022472"/>
    </source>
</evidence>
<dbReference type="OrthoDB" id="637682at2759"/>
<sequence>MHVKDSDQQQRFRCQLVQTADARKAIVTLAKKRKDSDTISALREALDVGRRSELDQAYQEGGAFLRSIGFEANSEISRILDVAMNPNSLFVTLRDKKRAGNASARRLNVEEDMRPVVECLRLCDLNQAQIVKVISDHPAVLCYSPDKRLKPFFEYLESIGIGPDKVAKRPSLLGLEVNASLRRIVDYLQEVEGKTTEELAQLLETI</sequence>
<dbReference type="Gene3D" id="1.25.70.10">
    <property type="entry name" value="Transcription termination factor 3, mitochondrial"/>
    <property type="match status" value="1"/>
</dbReference>
<dbReference type="GO" id="GO:0003676">
    <property type="term" value="F:nucleic acid binding"/>
    <property type="evidence" value="ECO:0007669"/>
    <property type="project" value="InterPro"/>
</dbReference>
<dbReference type="InterPro" id="IPR038538">
    <property type="entry name" value="MTERF_sf"/>
</dbReference>